<dbReference type="Proteomes" id="UP000003656">
    <property type="component" value="Unassembled WGS sequence"/>
</dbReference>
<organism evidence="7 8">
    <name type="scientific">Bifidobacterium gallicum DSM 20093 = LMG 11596</name>
    <dbReference type="NCBI Taxonomy" id="561180"/>
    <lineage>
        <taxon>Bacteria</taxon>
        <taxon>Bacillati</taxon>
        <taxon>Actinomycetota</taxon>
        <taxon>Actinomycetes</taxon>
        <taxon>Bifidobacteriales</taxon>
        <taxon>Bifidobacteriaceae</taxon>
        <taxon>Bifidobacterium</taxon>
    </lineage>
</organism>
<feature type="domain" description="Nucleoside phosphorylase" evidence="6">
    <location>
        <begin position="14"/>
        <end position="237"/>
    </location>
</feature>
<evidence type="ECO:0000259" key="6">
    <source>
        <dbReference type="Pfam" id="PF01048"/>
    </source>
</evidence>
<dbReference type="Gene3D" id="3.40.50.1580">
    <property type="entry name" value="Nucleoside phosphorylase domain"/>
    <property type="match status" value="1"/>
</dbReference>
<evidence type="ECO:0000256" key="5">
    <source>
        <dbReference type="ARBA" id="ARBA00023167"/>
    </source>
</evidence>
<dbReference type="UniPathway" id="UPA00904">
    <property type="reaction ID" value="UER00871"/>
</dbReference>
<accession>D1NVI9</accession>
<dbReference type="GO" id="GO:0005829">
    <property type="term" value="C:cytosol"/>
    <property type="evidence" value="ECO:0007669"/>
    <property type="project" value="TreeGrafter"/>
</dbReference>
<dbReference type="STRING" id="561180.BIFGAL_03878"/>
<evidence type="ECO:0000256" key="4">
    <source>
        <dbReference type="ARBA" id="ARBA00022801"/>
    </source>
</evidence>
<dbReference type="InterPro" id="IPR010049">
    <property type="entry name" value="MTA_SAH_Nsdase"/>
</dbReference>
<reference evidence="7 8" key="1">
    <citation type="submission" date="2009-11" db="EMBL/GenBank/DDBJ databases">
        <authorList>
            <person name="Weinstock G."/>
            <person name="Sodergren E."/>
            <person name="Clifton S."/>
            <person name="Fulton L."/>
            <person name="Fulton B."/>
            <person name="Courtney L."/>
            <person name="Fronick C."/>
            <person name="Harrison M."/>
            <person name="Strong C."/>
            <person name="Farmer C."/>
            <person name="Delahaunty K."/>
            <person name="Markovic C."/>
            <person name="Hall O."/>
            <person name="Minx P."/>
            <person name="Tomlinson C."/>
            <person name="Mitreva M."/>
            <person name="Nelson J."/>
            <person name="Hou S."/>
            <person name="Wollam A."/>
            <person name="Pepin K.H."/>
            <person name="Johnson M."/>
            <person name="Bhonagiri V."/>
            <person name="Nash W.E."/>
            <person name="Warren W."/>
            <person name="Chinwalla A."/>
            <person name="Mardis E.R."/>
            <person name="Wilson R.K."/>
        </authorList>
    </citation>
    <scope>NUCLEOTIDE SEQUENCE [LARGE SCALE GENOMIC DNA]</scope>
    <source>
        <strain evidence="7 8">DSM 20093</strain>
    </source>
</reference>
<dbReference type="GO" id="GO:0019284">
    <property type="term" value="P:L-methionine salvage from S-adenosylmethionine"/>
    <property type="evidence" value="ECO:0007669"/>
    <property type="project" value="TreeGrafter"/>
</dbReference>
<proteinExistence type="predicted"/>
<dbReference type="EMBL" id="ABXB03000003">
    <property type="protein sequence ID" value="EFA22840.1"/>
    <property type="molecule type" value="Genomic_DNA"/>
</dbReference>
<dbReference type="InterPro" id="IPR000845">
    <property type="entry name" value="Nucleoside_phosphorylase_d"/>
</dbReference>
<name>D1NVI9_9BIFI</name>
<evidence type="ECO:0000256" key="1">
    <source>
        <dbReference type="ARBA" id="ARBA00004945"/>
    </source>
</evidence>
<sequence length="240" mass="25698">MRIGEKEKETVMQVAIISALEEEAAHIAASLDDVHVHERASLTITRGTIAADSGETIDVAVTVGGMGLVNAAATTQCLIDLVDPQAVIFSGIAGNLNPELHVNDIVLGGTLRYLDTDMRLVGQWKPESDEFHSDPQLLDLASRTLDAMGIHHITGIIASGNYFVDSPQKVEEVIRATHADAVEMEGAAVAHVAARNDVPALIIRAMSDNADTDYEEFHTFDVSEYADTAARMALAIIKGL</sequence>
<dbReference type="GO" id="GO:0008930">
    <property type="term" value="F:methylthioadenosine nucleosidase activity"/>
    <property type="evidence" value="ECO:0007669"/>
    <property type="project" value="InterPro"/>
</dbReference>
<dbReference type="CDD" id="cd09008">
    <property type="entry name" value="MTAN"/>
    <property type="match status" value="1"/>
</dbReference>
<dbReference type="OrthoDB" id="44283at2"/>
<dbReference type="PANTHER" id="PTHR46832">
    <property type="entry name" value="5'-METHYLTHIOADENOSINE/S-ADENOSYLHOMOCYSTEINE NUCLEOSIDASE"/>
    <property type="match status" value="1"/>
</dbReference>
<dbReference type="RefSeq" id="WP_006295329.1">
    <property type="nucleotide sequence ID" value="NZ_JDTW01000001.1"/>
</dbReference>
<evidence type="ECO:0000313" key="7">
    <source>
        <dbReference type="EMBL" id="EFA22840.1"/>
    </source>
</evidence>
<evidence type="ECO:0000256" key="3">
    <source>
        <dbReference type="ARBA" id="ARBA00022605"/>
    </source>
</evidence>
<dbReference type="NCBIfam" id="TIGR01704">
    <property type="entry name" value="MTA_SAH-Nsdase"/>
    <property type="match status" value="1"/>
</dbReference>
<dbReference type="AlphaFoldDB" id="D1NVI9"/>
<dbReference type="Pfam" id="PF01048">
    <property type="entry name" value="PNP_UDP_1"/>
    <property type="match status" value="1"/>
</dbReference>
<dbReference type="eggNOG" id="COG0775">
    <property type="taxonomic scope" value="Bacteria"/>
</dbReference>
<dbReference type="PANTHER" id="PTHR46832:SF1">
    <property type="entry name" value="5'-METHYLTHIOADENOSINE_S-ADENOSYLHOMOCYSTEINE NUCLEOSIDASE"/>
    <property type="match status" value="1"/>
</dbReference>
<gene>
    <name evidence="7" type="primary">mtnN</name>
    <name evidence="7" type="ORF">BIFGAL_03878</name>
</gene>
<dbReference type="GO" id="GO:0019509">
    <property type="term" value="P:L-methionine salvage from methylthioadenosine"/>
    <property type="evidence" value="ECO:0007669"/>
    <property type="project" value="UniProtKB-UniPathway"/>
</dbReference>
<dbReference type="GO" id="GO:0008782">
    <property type="term" value="F:adenosylhomocysteine nucleosidase activity"/>
    <property type="evidence" value="ECO:0007669"/>
    <property type="project" value="UniProtKB-EC"/>
</dbReference>
<dbReference type="SUPFAM" id="SSF53167">
    <property type="entry name" value="Purine and uridine phosphorylases"/>
    <property type="match status" value="1"/>
</dbReference>
<keyword evidence="4" id="KW-0378">Hydrolase</keyword>
<comment type="pathway">
    <text evidence="1">Amino-acid biosynthesis; L-methionine biosynthesis via salvage pathway; S-methyl-5-thio-alpha-D-ribose 1-phosphate from S-methyl-5'-thioadenosine (hydrolase route): step 1/2.</text>
</comment>
<comment type="caution">
    <text evidence="7">The sequence shown here is derived from an EMBL/GenBank/DDBJ whole genome shotgun (WGS) entry which is preliminary data.</text>
</comment>
<keyword evidence="5" id="KW-0486">Methionine biosynthesis</keyword>
<protein>
    <recommendedName>
        <fullName evidence="2">adenosylhomocysteine nucleosidase</fullName>
        <ecNumber evidence="2">3.2.2.9</ecNumber>
    </recommendedName>
</protein>
<dbReference type="InterPro" id="IPR035994">
    <property type="entry name" value="Nucleoside_phosphorylase_sf"/>
</dbReference>
<dbReference type="GO" id="GO:0009164">
    <property type="term" value="P:nucleoside catabolic process"/>
    <property type="evidence" value="ECO:0007669"/>
    <property type="project" value="InterPro"/>
</dbReference>
<dbReference type="EC" id="3.2.2.9" evidence="2"/>
<keyword evidence="3" id="KW-0028">Amino-acid biosynthesis</keyword>
<evidence type="ECO:0000313" key="8">
    <source>
        <dbReference type="Proteomes" id="UP000003656"/>
    </source>
</evidence>
<evidence type="ECO:0000256" key="2">
    <source>
        <dbReference type="ARBA" id="ARBA00011974"/>
    </source>
</evidence>